<accession>A0ABW4ZWQ7</accession>
<evidence type="ECO:0000313" key="2">
    <source>
        <dbReference type="EMBL" id="MFD2169640.1"/>
    </source>
</evidence>
<feature type="domain" description="NAD-dependent epimerase/dehydratase" evidence="1">
    <location>
        <begin position="4"/>
        <end position="71"/>
    </location>
</feature>
<sequence length="289" mass="31694">MKTALVLGGTRFFGKHLVQGLLERGVDVTIATRGQTPDEFGDRVKRLIVDRESKESLAAAIGDARFDVVYDNICYSSNAALAAVEVFSGKVGRYVFTSTLSVYPLAADAQAEEVLDARQLTIRWGERDDFSYQEGKQQAEAVFFQKAPFPVVAPRFPVVLGLDDYTKRLHWHVDRVKEGLPIGLPVPESRQGFISSEEAGKFLVWCGEAAIEGPVNAAASGTVTLREMVAMAEEAVGREALIAVETAPEVRSPFGIPGSYHMDLTKAEQAGYQFSKLADWLPQLIRQLV</sequence>
<dbReference type="InterPro" id="IPR036291">
    <property type="entry name" value="NAD(P)-bd_dom_sf"/>
</dbReference>
<keyword evidence="3" id="KW-1185">Reference proteome</keyword>
<dbReference type="SUPFAM" id="SSF51735">
    <property type="entry name" value="NAD(P)-binding Rossmann-fold domains"/>
    <property type="match status" value="1"/>
</dbReference>
<name>A0ABW4ZWQ7_9BACL</name>
<dbReference type="InterPro" id="IPR001509">
    <property type="entry name" value="Epimerase_deHydtase"/>
</dbReference>
<gene>
    <name evidence="2" type="ORF">ACFSOY_06495</name>
</gene>
<dbReference type="Gene3D" id="3.40.50.720">
    <property type="entry name" value="NAD(P)-binding Rossmann-like Domain"/>
    <property type="match status" value="1"/>
</dbReference>
<dbReference type="RefSeq" id="WP_386044950.1">
    <property type="nucleotide sequence ID" value="NZ_JBHUIO010000005.1"/>
</dbReference>
<dbReference type="Pfam" id="PF01370">
    <property type="entry name" value="Epimerase"/>
    <property type="match status" value="1"/>
</dbReference>
<proteinExistence type="predicted"/>
<dbReference type="PANTHER" id="PTHR48079:SF6">
    <property type="entry name" value="NAD(P)-BINDING DOMAIN-CONTAINING PROTEIN-RELATED"/>
    <property type="match status" value="1"/>
</dbReference>
<evidence type="ECO:0000313" key="3">
    <source>
        <dbReference type="Proteomes" id="UP001597343"/>
    </source>
</evidence>
<organism evidence="2 3">
    <name type="scientific">Tumebacillus lipolyticus</name>
    <dbReference type="NCBI Taxonomy" id="1280370"/>
    <lineage>
        <taxon>Bacteria</taxon>
        <taxon>Bacillati</taxon>
        <taxon>Bacillota</taxon>
        <taxon>Bacilli</taxon>
        <taxon>Bacillales</taxon>
        <taxon>Alicyclobacillaceae</taxon>
        <taxon>Tumebacillus</taxon>
    </lineage>
</organism>
<dbReference type="InterPro" id="IPR051783">
    <property type="entry name" value="NAD(P)-dependent_oxidoreduct"/>
</dbReference>
<dbReference type="PANTHER" id="PTHR48079">
    <property type="entry name" value="PROTEIN YEEZ"/>
    <property type="match status" value="1"/>
</dbReference>
<evidence type="ECO:0000259" key="1">
    <source>
        <dbReference type="Pfam" id="PF01370"/>
    </source>
</evidence>
<dbReference type="Proteomes" id="UP001597343">
    <property type="component" value="Unassembled WGS sequence"/>
</dbReference>
<protein>
    <submittedName>
        <fullName evidence="2">NAD-dependent epimerase/dehydratase family protein</fullName>
    </submittedName>
</protein>
<comment type="caution">
    <text evidence="2">The sequence shown here is derived from an EMBL/GenBank/DDBJ whole genome shotgun (WGS) entry which is preliminary data.</text>
</comment>
<reference evidence="3" key="1">
    <citation type="journal article" date="2019" name="Int. J. Syst. Evol. Microbiol.">
        <title>The Global Catalogue of Microorganisms (GCM) 10K type strain sequencing project: providing services to taxonomists for standard genome sequencing and annotation.</title>
        <authorList>
            <consortium name="The Broad Institute Genomics Platform"/>
            <consortium name="The Broad Institute Genome Sequencing Center for Infectious Disease"/>
            <person name="Wu L."/>
            <person name="Ma J."/>
        </authorList>
    </citation>
    <scope>NUCLEOTIDE SEQUENCE [LARGE SCALE GENOMIC DNA]</scope>
    <source>
        <strain evidence="3">CGMCC 1.13574</strain>
    </source>
</reference>
<dbReference type="EMBL" id="JBHUIO010000005">
    <property type="protein sequence ID" value="MFD2169640.1"/>
    <property type="molecule type" value="Genomic_DNA"/>
</dbReference>